<dbReference type="Gene3D" id="1.20.58.1040">
    <property type="match status" value="1"/>
</dbReference>
<keyword evidence="1" id="KW-0732">Signal</keyword>
<dbReference type="SMART" id="SM00768">
    <property type="entry name" value="X8"/>
    <property type="match status" value="1"/>
</dbReference>
<proteinExistence type="predicted"/>
<dbReference type="Pfam" id="PF07983">
    <property type="entry name" value="X8"/>
    <property type="match status" value="1"/>
</dbReference>
<evidence type="ECO:0000313" key="4">
    <source>
        <dbReference type="Proteomes" id="UP000886520"/>
    </source>
</evidence>
<dbReference type="Proteomes" id="UP000886520">
    <property type="component" value="Chromosome 2"/>
</dbReference>
<dbReference type="PANTHER" id="PTHR31044">
    <property type="entry name" value="BETA-1,3 GLUCANASE"/>
    <property type="match status" value="1"/>
</dbReference>
<reference evidence="3" key="1">
    <citation type="submission" date="2021-01" db="EMBL/GenBank/DDBJ databases">
        <title>Adiantum capillus-veneris genome.</title>
        <authorList>
            <person name="Fang Y."/>
            <person name="Liao Q."/>
        </authorList>
    </citation>
    <scope>NUCLEOTIDE SEQUENCE</scope>
    <source>
        <strain evidence="3">H3</strain>
        <tissue evidence="3">Leaf</tissue>
    </source>
</reference>
<protein>
    <recommendedName>
        <fullName evidence="2">X8 domain-containing protein</fullName>
    </recommendedName>
</protein>
<comment type="caution">
    <text evidence="3">The sequence shown here is derived from an EMBL/GenBank/DDBJ whole genome shotgun (WGS) entry which is preliminary data.</text>
</comment>
<accession>A0A9D4VA00</accession>
<dbReference type="GO" id="GO:0009506">
    <property type="term" value="C:plasmodesma"/>
    <property type="evidence" value="ECO:0007669"/>
    <property type="project" value="UniProtKB-ARBA"/>
</dbReference>
<name>A0A9D4VA00_ADICA</name>
<dbReference type="InterPro" id="IPR012946">
    <property type="entry name" value="X8"/>
</dbReference>
<evidence type="ECO:0000313" key="3">
    <source>
        <dbReference type="EMBL" id="KAI5081843.1"/>
    </source>
</evidence>
<evidence type="ECO:0000256" key="1">
    <source>
        <dbReference type="ARBA" id="ARBA00022729"/>
    </source>
</evidence>
<organism evidence="3 4">
    <name type="scientific">Adiantum capillus-veneris</name>
    <name type="common">Maidenhair fern</name>
    <dbReference type="NCBI Taxonomy" id="13818"/>
    <lineage>
        <taxon>Eukaryota</taxon>
        <taxon>Viridiplantae</taxon>
        <taxon>Streptophyta</taxon>
        <taxon>Embryophyta</taxon>
        <taxon>Tracheophyta</taxon>
        <taxon>Polypodiopsida</taxon>
        <taxon>Polypodiidae</taxon>
        <taxon>Polypodiales</taxon>
        <taxon>Pteridineae</taxon>
        <taxon>Pteridaceae</taxon>
        <taxon>Vittarioideae</taxon>
        <taxon>Adiantum</taxon>
    </lineage>
</organism>
<sequence length="153" mass="16478">MPKNRSHVNSESINLLVPESINGNLCSSAFSFAPLNDPAIAICSCWWLGRGSQCDGWADLRHSDSTKHNPKEQLTTADCSAIRLGAPCFLPNTIFHHASYAFNSYYQMNAKGAGTCSFGSAATLTTEDPSNGMCVFPSSTCLDKKVVCFGDET</sequence>
<evidence type="ECO:0000259" key="2">
    <source>
        <dbReference type="SMART" id="SM00768"/>
    </source>
</evidence>
<dbReference type="PANTHER" id="PTHR31044:SF52">
    <property type="entry name" value="OS01G0631500 PROTEIN"/>
    <property type="match status" value="1"/>
</dbReference>
<dbReference type="EMBL" id="JABFUD020000003">
    <property type="protein sequence ID" value="KAI5081843.1"/>
    <property type="molecule type" value="Genomic_DNA"/>
</dbReference>
<feature type="domain" description="X8" evidence="2">
    <location>
        <begin position="63"/>
        <end position="136"/>
    </location>
</feature>
<keyword evidence="4" id="KW-1185">Reference proteome</keyword>
<dbReference type="OrthoDB" id="2019109at2759"/>
<dbReference type="AlphaFoldDB" id="A0A9D4VA00"/>
<dbReference type="InterPro" id="IPR044788">
    <property type="entry name" value="X8_dom_prot"/>
</dbReference>
<gene>
    <name evidence="3" type="ORF">GOP47_0001586</name>
</gene>